<organism evidence="12 13">
    <name type="scientific">Amycolatopsis balhimycina DSM 5908</name>
    <dbReference type="NCBI Taxonomy" id="1081091"/>
    <lineage>
        <taxon>Bacteria</taxon>
        <taxon>Bacillati</taxon>
        <taxon>Actinomycetota</taxon>
        <taxon>Actinomycetes</taxon>
        <taxon>Pseudonocardiales</taxon>
        <taxon>Pseudonocardiaceae</taxon>
        <taxon>Amycolatopsis</taxon>
    </lineage>
</organism>
<gene>
    <name evidence="12" type="ORF">DMA12_13395</name>
</gene>
<proteinExistence type="predicted"/>
<dbReference type="InterPro" id="IPR003594">
    <property type="entry name" value="HATPase_dom"/>
</dbReference>
<feature type="transmembrane region" description="Helical" evidence="9">
    <location>
        <begin position="279"/>
        <end position="298"/>
    </location>
</feature>
<keyword evidence="9" id="KW-0472">Membrane</keyword>
<keyword evidence="6 12" id="KW-0418">Kinase</keyword>
<dbReference type="InterPro" id="IPR011712">
    <property type="entry name" value="Sig_transdc_His_kin_sub3_dim/P"/>
</dbReference>
<dbReference type="GO" id="GO:0046983">
    <property type="term" value="F:protein dimerization activity"/>
    <property type="evidence" value="ECO:0007669"/>
    <property type="project" value="InterPro"/>
</dbReference>
<feature type="transmembrane region" description="Helical" evidence="9">
    <location>
        <begin position="103"/>
        <end position="123"/>
    </location>
</feature>
<evidence type="ECO:0000256" key="5">
    <source>
        <dbReference type="ARBA" id="ARBA00022741"/>
    </source>
</evidence>
<dbReference type="GO" id="GO:0000155">
    <property type="term" value="F:phosphorelay sensor kinase activity"/>
    <property type="evidence" value="ECO:0007669"/>
    <property type="project" value="InterPro"/>
</dbReference>
<dbReference type="Gene3D" id="3.30.565.10">
    <property type="entry name" value="Histidine kinase-like ATPase, C-terminal domain"/>
    <property type="match status" value="1"/>
</dbReference>
<evidence type="ECO:0000313" key="12">
    <source>
        <dbReference type="EMBL" id="RSM45455.1"/>
    </source>
</evidence>
<dbReference type="EC" id="2.7.13.3" evidence="2"/>
<evidence type="ECO:0000259" key="10">
    <source>
        <dbReference type="Pfam" id="PF02518"/>
    </source>
</evidence>
<dbReference type="Proteomes" id="UP000286716">
    <property type="component" value="Unassembled WGS sequence"/>
</dbReference>
<keyword evidence="9" id="KW-0812">Transmembrane</keyword>
<keyword evidence="7" id="KW-0067">ATP-binding</keyword>
<accession>A0A428WQU5</accession>
<dbReference type="GO" id="GO:0005524">
    <property type="term" value="F:ATP binding"/>
    <property type="evidence" value="ECO:0007669"/>
    <property type="project" value="UniProtKB-KW"/>
</dbReference>
<feature type="transmembrane region" description="Helical" evidence="9">
    <location>
        <begin position="162"/>
        <end position="182"/>
    </location>
</feature>
<dbReference type="RefSeq" id="WP_020642464.1">
    <property type="nucleotide sequence ID" value="NZ_QHHU01000016.1"/>
</dbReference>
<evidence type="ECO:0000256" key="9">
    <source>
        <dbReference type="SAM" id="Phobius"/>
    </source>
</evidence>
<keyword evidence="9" id="KW-1133">Transmembrane helix</keyword>
<dbReference type="SUPFAM" id="SSF55874">
    <property type="entry name" value="ATPase domain of HSP90 chaperone/DNA topoisomerase II/histidine kinase"/>
    <property type="match status" value="1"/>
</dbReference>
<evidence type="ECO:0000256" key="2">
    <source>
        <dbReference type="ARBA" id="ARBA00012438"/>
    </source>
</evidence>
<sequence>MPAAPPSKLLSTRATELVRRVGVPSAVLYAALLFDLIYTTQAALDDAGPRFVDFGLLPGIFAMVACALWAQKRAAVAAAAGAVVLVFSTLFVHTFHIPAYSSVLPKVSITEVVAGVQMTYYAARRARAGVAFCVIGALVAGGLVAVFGRYRGVNDIDGGTTYQALLFGVLLLAGAVVPAIAVRDRGPKADPRTRKLRWVNELARGQWPLIGLLAFALLFEFGYTYSNSVLGFPILFCSLVAAVIAVLSPRRPADAVLGIAGILLLSAVITPFLHLRSSYPMPGGVPFVQVIAGMGVVVNLTRARGLSREWLRISVLSAVVALGAIVNSNQPTGHLQTDPQTLSILAFAAALMLGISIAVGLMLRSRDSERTTVVQSAVSEAQTAERMALARELHDVVAHHVTGIVVQAQAARLMAERNPQVAVEAMGRIENAGVEALAAMRRLVRSMRGDAPAGSSEFSEQATTDLGADLRKLVESANHGVPTSMHLDLPPDLPHEVGRSALRLVQESLTNVGKHASDATEAFVVAEVTVSDAASAGGSASAGGELHLRVTDNGRATVRRPAGGSGGYGLIGMRERVALLKGRLSAGRGPDGGWRVEAWLPLAAGEGDE</sequence>
<evidence type="ECO:0000256" key="6">
    <source>
        <dbReference type="ARBA" id="ARBA00022777"/>
    </source>
</evidence>
<feature type="transmembrane region" description="Helical" evidence="9">
    <location>
        <begin position="310"/>
        <end position="330"/>
    </location>
</feature>
<dbReference type="EMBL" id="QHHU01000016">
    <property type="protein sequence ID" value="RSM45455.1"/>
    <property type="molecule type" value="Genomic_DNA"/>
</dbReference>
<evidence type="ECO:0000256" key="4">
    <source>
        <dbReference type="ARBA" id="ARBA00022679"/>
    </source>
</evidence>
<feature type="transmembrane region" description="Helical" evidence="9">
    <location>
        <begin position="77"/>
        <end position="97"/>
    </location>
</feature>
<dbReference type="GO" id="GO:0016020">
    <property type="term" value="C:membrane"/>
    <property type="evidence" value="ECO:0007669"/>
    <property type="project" value="InterPro"/>
</dbReference>
<reference evidence="12 13" key="1">
    <citation type="submission" date="2018-05" db="EMBL/GenBank/DDBJ databases">
        <title>Evolution of GPA BGCs.</title>
        <authorList>
            <person name="Waglechner N."/>
            <person name="Wright G.D."/>
        </authorList>
    </citation>
    <scope>NUCLEOTIDE SEQUENCE [LARGE SCALE GENOMIC DNA]</scope>
    <source>
        <strain evidence="12 13">DSM 5908</strain>
    </source>
</reference>
<comment type="catalytic activity">
    <reaction evidence="1">
        <text>ATP + protein L-histidine = ADP + protein N-phospho-L-histidine.</text>
        <dbReference type="EC" id="2.7.13.3"/>
    </reaction>
</comment>
<dbReference type="PANTHER" id="PTHR24421:SF10">
    <property type="entry name" value="NITRATE_NITRITE SENSOR PROTEIN NARQ"/>
    <property type="match status" value="1"/>
</dbReference>
<feature type="transmembrane region" description="Helical" evidence="9">
    <location>
        <begin position="51"/>
        <end position="70"/>
    </location>
</feature>
<dbReference type="PANTHER" id="PTHR24421">
    <property type="entry name" value="NITRATE/NITRITE SENSOR PROTEIN NARX-RELATED"/>
    <property type="match status" value="1"/>
</dbReference>
<dbReference type="CDD" id="cd16917">
    <property type="entry name" value="HATPase_UhpB-NarQ-NarX-like"/>
    <property type="match status" value="1"/>
</dbReference>
<evidence type="ECO:0000256" key="1">
    <source>
        <dbReference type="ARBA" id="ARBA00000085"/>
    </source>
</evidence>
<dbReference type="AlphaFoldDB" id="A0A428WQU5"/>
<evidence type="ECO:0000259" key="11">
    <source>
        <dbReference type="Pfam" id="PF07730"/>
    </source>
</evidence>
<feature type="domain" description="Signal transduction histidine kinase subgroup 3 dimerisation and phosphoacceptor" evidence="11">
    <location>
        <begin position="385"/>
        <end position="449"/>
    </location>
</feature>
<keyword evidence="4" id="KW-0808">Transferase</keyword>
<feature type="transmembrane region" description="Helical" evidence="9">
    <location>
        <begin position="21"/>
        <end position="39"/>
    </location>
</feature>
<dbReference type="InterPro" id="IPR036890">
    <property type="entry name" value="HATPase_C_sf"/>
</dbReference>
<evidence type="ECO:0000256" key="3">
    <source>
        <dbReference type="ARBA" id="ARBA00022553"/>
    </source>
</evidence>
<keyword evidence="8" id="KW-0902">Two-component regulatory system</keyword>
<evidence type="ECO:0000313" key="13">
    <source>
        <dbReference type="Proteomes" id="UP000286716"/>
    </source>
</evidence>
<keyword evidence="5" id="KW-0547">Nucleotide-binding</keyword>
<comment type="caution">
    <text evidence="12">The sequence shown here is derived from an EMBL/GenBank/DDBJ whole genome shotgun (WGS) entry which is preliminary data.</text>
</comment>
<dbReference type="Gene3D" id="1.20.5.1930">
    <property type="match status" value="1"/>
</dbReference>
<evidence type="ECO:0000256" key="7">
    <source>
        <dbReference type="ARBA" id="ARBA00022840"/>
    </source>
</evidence>
<feature type="transmembrane region" description="Helical" evidence="9">
    <location>
        <begin position="342"/>
        <end position="363"/>
    </location>
</feature>
<feature type="transmembrane region" description="Helical" evidence="9">
    <location>
        <begin position="130"/>
        <end position="150"/>
    </location>
</feature>
<evidence type="ECO:0000256" key="8">
    <source>
        <dbReference type="ARBA" id="ARBA00023012"/>
    </source>
</evidence>
<keyword evidence="13" id="KW-1185">Reference proteome</keyword>
<feature type="domain" description="Histidine kinase/HSP90-like ATPase" evidence="10">
    <location>
        <begin position="502"/>
        <end position="603"/>
    </location>
</feature>
<dbReference type="OrthoDB" id="227596at2"/>
<dbReference type="InterPro" id="IPR050482">
    <property type="entry name" value="Sensor_HK_TwoCompSys"/>
</dbReference>
<dbReference type="Pfam" id="PF07730">
    <property type="entry name" value="HisKA_3"/>
    <property type="match status" value="1"/>
</dbReference>
<feature type="transmembrane region" description="Helical" evidence="9">
    <location>
        <begin position="255"/>
        <end position="273"/>
    </location>
</feature>
<keyword evidence="3" id="KW-0597">Phosphoprotein</keyword>
<feature type="transmembrane region" description="Helical" evidence="9">
    <location>
        <begin position="229"/>
        <end position="248"/>
    </location>
</feature>
<name>A0A428WQU5_AMYBA</name>
<feature type="transmembrane region" description="Helical" evidence="9">
    <location>
        <begin position="202"/>
        <end position="223"/>
    </location>
</feature>
<dbReference type="Pfam" id="PF02518">
    <property type="entry name" value="HATPase_c"/>
    <property type="match status" value="1"/>
</dbReference>
<protein>
    <recommendedName>
        <fullName evidence="2">histidine kinase</fullName>
        <ecNumber evidence="2">2.7.13.3</ecNumber>
    </recommendedName>
</protein>